<dbReference type="SUPFAM" id="SSF143865">
    <property type="entry name" value="CorA soluble domain-like"/>
    <property type="match status" value="1"/>
</dbReference>
<protein>
    <recommendedName>
        <fullName evidence="8">Magnesium transport protein CorA</fullName>
    </recommendedName>
</protein>
<dbReference type="Proteomes" id="UP000494216">
    <property type="component" value="Unassembled WGS sequence"/>
</dbReference>
<sequence length="361" mass="41850">MRLKEAGMSKIRMNVSRKSGLPPGSLIHVGEVHDHEHRISVVNYNSSAVERYIVNSIKEIPPLKSADTVTWVIIDGLKNVSIIDEIGQHYNIHALVLEDILNTHQRPKYEEFDDYLYIVIKALSLKNHDFQVQYEQISLLVLDKIVFTFKEKPSEIFDPVLKRLDNGKSHMRGLGTDYLAYVIMDTVVDEYFGLQDTLDELIESVEDELMSYPSIQTLSSIQRIKRELIFIRRTVSPLRELLASIQRSESALLDEHNKRYFGDIYDHAIRVTEAMESYRDLIADMMDIYLSSISNKMSETMKVLTVFSSIFIPLTFIAGVYGMNFDYMPELKWKWGYPALWGVFIAIALFLLGYFKKKKWL</sequence>
<evidence type="ECO:0000313" key="10">
    <source>
        <dbReference type="Proteomes" id="UP000494216"/>
    </source>
</evidence>
<evidence type="ECO:0000256" key="5">
    <source>
        <dbReference type="ARBA" id="ARBA00022692"/>
    </source>
</evidence>
<comment type="subcellular location">
    <subcellularLocation>
        <location evidence="1">Cell membrane</location>
        <topology evidence="1">Multi-pass membrane protein</topology>
    </subcellularLocation>
    <subcellularLocation>
        <location evidence="8">Membrane</location>
        <topology evidence="8">Multi-pass membrane protein</topology>
    </subcellularLocation>
</comment>
<dbReference type="Gene3D" id="3.30.460.20">
    <property type="entry name" value="CorA soluble domain-like"/>
    <property type="match status" value="1"/>
</dbReference>
<dbReference type="SUPFAM" id="SSF144083">
    <property type="entry name" value="Magnesium transport protein CorA, transmembrane region"/>
    <property type="match status" value="1"/>
</dbReference>
<evidence type="ECO:0000313" key="9">
    <source>
        <dbReference type="EMBL" id="CAA9891817.1"/>
    </source>
</evidence>
<feature type="transmembrane region" description="Helical" evidence="8">
    <location>
        <begin position="335"/>
        <end position="355"/>
    </location>
</feature>
<dbReference type="PANTHER" id="PTHR46494:SF1">
    <property type="entry name" value="CORA FAMILY METAL ION TRANSPORTER (EUROFUNG)"/>
    <property type="match status" value="1"/>
</dbReference>
<dbReference type="GO" id="GO:0015095">
    <property type="term" value="F:magnesium ion transmembrane transporter activity"/>
    <property type="evidence" value="ECO:0007669"/>
    <property type="project" value="UniProtKB-UniRule"/>
</dbReference>
<dbReference type="GO" id="GO:0005886">
    <property type="term" value="C:plasma membrane"/>
    <property type="evidence" value="ECO:0007669"/>
    <property type="project" value="UniProtKB-SubCell"/>
</dbReference>
<evidence type="ECO:0000256" key="4">
    <source>
        <dbReference type="ARBA" id="ARBA00022475"/>
    </source>
</evidence>
<dbReference type="NCBIfam" id="TIGR00383">
    <property type="entry name" value="corA"/>
    <property type="match status" value="1"/>
</dbReference>
<keyword evidence="3 8" id="KW-0813">Transport</keyword>
<keyword evidence="4 8" id="KW-1003">Cell membrane</keyword>
<name>A0A8S0Y6P1_9GAMM</name>
<keyword evidence="7 8" id="KW-0472">Membrane</keyword>
<feature type="transmembrane region" description="Helical" evidence="8">
    <location>
        <begin position="303"/>
        <end position="323"/>
    </location>
</feature>
<accession>A0A8S0Y6P1</accession>
<dbReference type="CDD" id="cd12828">
    <property type="entry name" value="TmCorA-like_1"/>
    <property type="match status" value="1"/>
</dbReference>
<dbReference type="GO" id="GO:0050897">
    <property type="term" value="F:cobalt ion binding"/>
    <property type="evidence" value="ECO:0007669"/>
    <property type="project" value="TreeGrafter"/>
</dbReference>
<keyword evidence="5 8" id="KW-0812">Transmembrane</keyword>
<keyword evidence="10" id="KW-1185">Reference proteome</keyword>
<dbReference type="EMBL" id="CADCXN010000080">
    <property type="protein sequence ID" value="CAA9891817.1"/>
    <property type="molecule type" value="Genomic_DNA"/>
</dbReference>
<keyword evidence="6 8" id="KW-1133">Transmembrane helix</keyword>
<dbReference type="GO" id="GO:0000287">
    <property type="term" value="F:magnesium ion binding"/>
    <property type="evidence" value="ECO:0007669"/>
    <property type="project" value="TreeGrafter"/>
</dbReference>
<dbReference type="Pfam" id="PF01544">
    <property type="entry name" value="CorA"/>
    <property type="match status" value="1"/>
</dbReference>
<proteinExistence type="inferred from homology"/>
<dbReference type="InterPro" id="IPR045861">
    <property type="entry name" value="CorA_cytoplasmic_dom"/>
</dbReference>
<keyword evidence="8" id="KW-0406">Ion transport</keyword>
<evidence type="ECO:0000256" key="7">
    <source>
        <dbReference type="ARBA" id="ARBA00023136"/>
    </source>
</evidence>
<dbReference type="Gene3D" id="1.20.58.340">
    <property type="entry name" value="Magnesium transport protein CorA, transmembrane region"/>
    <property type="match status" value="2"/>
</dbReference>
<dbReference type="GO" id="GO:0015087">
    <property type="term" value="F:cobalt ion transmembrane transporter activity"/>
    <property type="evidence" value="ECO:0007669"/>
    <property type="project" value="UniProtKB-UniRule"/>
</dbReference>
<evidence type="ECO:0000256" key="8">
    <source>
        <dbReference type="RuleBase" id="RU362010"/>
    </source>
</evidence>
<comment type="similarity">
    <text evidence="2 8">Belongs to the CorA metal ion transporter (MIT) (TC 1.A.35) family.</text>
</comment>
<evidence type="ECO:0000256" key="2">
    <source>
        <dbReference type="ARBA" id="ARBA00009765"/>
    </source>
</evidence>
<comment type="function">
    <text evidence="8">Mediates influx of magnesium ions.</text>
</comment>
<dbReference type="PANTHER" id="PTHR46494">
    <property type="entry name" value="CORA FAMILY METAL ION TRANSPORTER (EUROFUNG)"/>
    <property type="match status" value="1"/>
</dbReference>
<gene>
    <name evidence="8 9" type="primary">corA</name>
    <name evidence="9" type="ORF">METHB2_50088</name>
</gene>
<dbReference type="InterPro" id="IPR002523">
    <property type="entry name" value="MgTranspt_CorA/ZnTranspt_ZntB"/>
</dbReference>
<comment type="caution">
    <text evidence="9">The sequence shown here is derived from an EMBL/GenBank/DDBJ whole genome shotgun (WGS) entry which is preliminary data.</text>
</comment>
<evidence type="ECO:0000256" key="6">
    <source>
        <dbReference type="ARBA" id="ARBA00022989"/>
    </source>
</evidence>
<evidence type="ECO:0000256" key="1">
    <source>
        <dbReference type="ARBA" id="ARBA00004651"/>
    </source>
</evidence>
<reference evidence="9 10" key="1">
    <citation type="submission" date="2020-02" db="EMBL/GenBank/DDBJ databases">
        <authorList>
            <person name="Hogendoorn C."/>
        </authorList>
    </citation>
    <scope>NUCLEOTIDE SEQUENCE [LARGE SCALE GENOMIC DNA]</scope>
    <source>
        <strain evidence="9">METHB21</strain>
    </source>
</reference>
<dbReference type="InterPro" id="IPR045863">
    <property type="entry name" value="CorA_TM1_TM2"/>
</dbReference>
<dbReference type="InterPro" id="IPR004488">
    <property type="entry name" value="Mg/Co-transport_prot_CorA"/>
</dbReference>
<dbReference type="FunFam" id="1.20.58.340:FF:000012">
    <property type="entry name" value="Magnesium transport protein CorA"/>
    <property type="match status" value="1"/>
</dbReference>
<keyword evidence="8" id="KW-0460">Magnesium</keyword>
<dbReference type="AlphaFoldDB" id="A0A8S0Y6P1"/>
<evidence type="ECO:0000256" key="3">
    <source>
        <dbReference type="ARBA" id="ARBA00022448"/>
    </source>
</evidence>
<organism evidence="9 10">
    <name type="scientific">Candidatus Methylobacter favarea</name>
    <dbReference type="NCBI Taxonomy" id="2707345"/>
    <lineage>
        <taxon>Bacteria</taxon>
        <taxon>Pseudomonadati</taxon>
        <taxon>Pseudomonadota</taxon>
        <taxon>Gammaproteobacteria</taxon>
        <taxon>Methylococcales</taxon>
        <taxon>Methylococcaceae</taxon>
        <taxon>Methylobacter</taxon>
    </lineage>
</organism>